<keyword evidence="2" id="KW-1185">Reference proteome</keyword>
<dbReference type="GeneID" id="36396932"/>
<proteinExistence type="predicted"/>
<evidence type="ECO:0000313" key="2">
    <source>
        <dbReference type="Proteomes" id="UP000054928"/>
    </source>
</evidence>
<dbReference type="AlphaFoldDB" id="A0A0P1AV81"/>
<dbReference type="Proteomes" id="UP000054928">
    <property type="component" value="Unassembled WGS sequence"/>
</dbReference>
<dbReference type="RefSeq" id="XP_024581960.1">
    <property type="nucleotide sequence ID" value="XM_024716353.1"/>
</dbReference>
<sequence>MPKIPPTITLSQEVKSTDPDPVKLVPLVVGKDKKLIMEKLPDYLAYCATSASNRKGWDMYGVEELLRQKAITEEKLVEYLLSKTGSKNPVDAFVVEYLQAGLYAMYRRDGKKYDVILRSSQAVRNWINAAPNKQRRKIFTPIPDTKTSGRPLKAFQNSMVTKDNKFDWELLPSYVISNEKSRMLSLHDRWGVMKLFELNAKGFSEVKLIEYFLKDLKSDDLFRRSIAERLEDGLLEIYERYGKNEKAIKNATKAVKRWWYNAPPLPK</sequence>
<protein>
    <submittedName>
        <fullName evidence="1">Uncharacterized protein</fullName>
    </submittedName>
</protein>
<accession>A0A0P1AV81</accession>
<evidence type="ECO:0000313" key="1">
    <source>
        <dbReference type="EMBL" id="CEG45591.1"/>
    </source>
</evidence>
<organism evidence="1 2">
    <name type="scientific">Plasmopara halstedii</name>
    <name type="common">Downy mildew of sunflower</name>
    <dbReference type="NCBI Taxonomy" id="4781"/>
    <lineage>
        <taxon>Eukaryota</taxon>
        <taxon>Sar</taxon>
        <taxon>Stramenopiles</taxon>
        <taxon>Oomycota</taxon>
        <taxon>Peronosporomycetes</taxon>
        <taxon>Peronosporales</taxon>
        <taxon>Peronosporaceae</taxon>
        <taxon>Plasmopara</taxon>
    </lineage>
</organism>
<reference evidence="2" key="1">
    <citation type="submission" date="2014-09" db="EMBL/GenBank/DDBJ databases">
        <authorList>
            <person name="Sharma Rahul"/>
            <person name="Thines Marco"/>
        </authorList>
    </citation>
    <scope>NUCLEOTIDE SEQUENCE [LARGE SCALE GENOMIC DNA]</scope>
</reference>
<dbReference type="EMBL" id="CCYD01001583">
    <property type="protein sequence ID" value="CEG45591.1"/>
    <property type="molecule type" value="Genomic_DNA"/>
</dbReference>
<name>A0A0P1AV81_PLAHL</name>